<name>A0AAV7WD21_PLEWA</name>
<evidence type="ECO:0000313" key="2">
    <source>
        <dbReference type="EMBL" id="KAJ1211940.1"/>
    </source>
</evidence>
<feature type="compositionally biased region" description="Acidic residues" evidence="1">
    <location>
        <begin position="102"/>
        <end position="111"/>
    </location>
</feature>
<accession>A0AAV7WD21</accession>
<feature type="region of interest" description="Disordered" evidence="1">
    <location>
        <begin position="42"/>
        <end position="111"/>
    </location>
</feature>
<protein>
    <submittedName>
        <fullName evidence="2">Uncharacterized protein</fullName>
    </submittedName>
</protein>
<gene>
    <name evidence="2" type="ORF">NDU88_007288</name>
</gene>
<proteinExistence type="predicted"/>
<dbReference type="AlphaFoldDB" id="A0AAV7WD21"/>
<dbReference type="EMBL" id="JANPWB010000002">
    <property type="protein sequence ID" value="KAJ1211940.1"/>
    <property type="molecule type" value="Genomic_DNA"/>
</dbReference>
<sequence>MADAAPKPLSCFFDVLASFRQRGDPYSGTGDARFQEEVCSSQTRVPKAKLAEHGQNVFKSEEENNSSPIKRPFKHETSTSVHPVKKLKVLQYDDVSEKDSDHDEDEDDGCL</sequence>
<keyword evidence="3" id="KW-1185">Reference proteome</keyword>
<evidence type="ECO:0000256" key="1">
    <source>
        <dbReference type="SAM" id="MobiDB-lite"/>
    </source>
</evidence>
<dbReference type="Proteomes" id="UP001066276">
    <property type="component" value="Chromosome 1_2"/>
</dbReference>
<reference evidence="2" key="1">
    <citation type="journal article" date="2022" name="bioRxiv">
        <title>Sequencing and chromosome-scale assembly of the giantPleurodeles waltlgenome.</title>
        <authorList>
            <person name="Brown T."/>
            <person name="Elewa A."/>
            <person name="Iarovenko S."/>
            <person name="Subramanian E."/>
            <person name="Araus A.J."/>
            <person name="Petzold A."/>
            <person name="Susuki M."/>
            <person name="Suzuki K.-i.T."/>
            <person name="Hayashi T."/>
            <person name="Toyoda A."/>
            <person name="Oliveira C."/>
            <person name="Osipova E."/>
            <person name="Leigh N.D."/>
            <person name="Simon A."/>
            <person name="Yun M.H."/>
        </authorList>
    </citation>
    <scope>NUCLEOTIDE SEQUENCE</scope>
    <source>
        <strain evidence="2">20211129_DDA</strain>
        <tissue evidence="2">Liver</tissue>
    </source>
</reference>
<organism evidence="2 3">
    <name type="scientific">Pleurodeles waltl</name>
    <name type="common">Iberian ribbed newt</name>
    <dbReference type="NCBI Taxonomy" id="8319"/>
    <lineage>
        <taxon>Eukaryota</taxon>
        <taxon>Metazoa</taxon>
        <taxon>Chordata</taxon>
        <taxon>Craniata</taxon>
        <taxon>Vertebrata</taxon>
        <taxon>Euteleostomi</taxon>
        <taxon>Amphibia</taxon>
        <taxon>Batrachia</taxon>
        <taxon>Caudata</taxon>
        <taxon>Salamandroidea</taxon>
        <taxon>Salamandridae</taxon>
        <taxon>Pleurodelinae</taxon>
        <taxon>Pleurodeles</taxon>
    </lineage>
</organism>
<comment type="caution">
    <text evidence="2">The sequence shown here is derived from an EMBL/GenBank/DDBJ whole genome shotgun (WGS) entry which is preliminary data.</text>
</comment>
<evidence type="ECO:0000313" key="3">
    <source>
        <dbReference type="Proteomes" id="UP001066276"/>
    </source>
</evidence>